<evidence type="ECO:0000256" key="1">
    <source>
        <dbReference type="SAM" id="SignalP"/>
    </source>
</evidence>
<accession>A0ABX0R8L9</accession>
<feature type="chain" id="PRO_5045696424" description="YD repeat-containing protein" evidence="1">
    <location>
        <begin position="23"/>
        <end position="281"/>
    </location>
</feature>
<keyword evidence="3" id="KW-1185">Reference proteome</keyword>
<dbReference type="RefSeq" id="WP_167013905.1">
    <property type="nucleotide sequence ID" value="NZ_VWXF01000003.1"/>
</dbReference>
<keyword evidence="1" id="KW-0732">Signal</keyword>
<protein>
    <recommendedName>
        <fullName evidence="4">YD repeat-containing protein</fullName>
    </recommendedName>
</protein>
<organism evidence="2 3">
    <name type="scientific">Candidatus Pantoea multigeneris</name>
    <dbReference type="NCBI Taxonomy" id="2608357"/>
    <lineage>
        <taxon>Bacteria</taxon>
        <taxon>Pseudomonadati</taxon>
        <taxon>Pseudomonadota</taxon>
        <taxon>Gammaproteobacteria</taxon>
        <taxon>Enterobacterales</taxon>
        <taxon>Erwiniaceae</taxon>
        <taxon>Pantoea</taxon>
    </lineage>
</organism>
<evidence type="ECO:0008006" key="4">
    <source>
        <dbReference type="Google" id="ProtNLM"/>
    </source>
</evidence>
<sequence>MKQVIFTAIAALLVVCSPSLQAKPVCMAKSAAISASNNWVLLGGNAKGNVQQVVAGEFGKDVDSQKRVLGQFDRCGSLLVADISYDKNERNVAFSMEQHISRVQGGWVAEYAYLVKVIRQGKEEVVDNRQGTVSWHVGRHGTITSSSDRFTSMGKNGFTDITYHYDPQLRLQNSVARGSDEESNGVNRYRWNAQGQVTNADTERSKNRYTYDSQRREWKLDATEQTSVSMLHSADECQLWDEAGNCTLSYLHETEVFAQGVIERHLTSAYRYQYWGSKSDN</sequence>
<evidence type="ECO:0000313" key="3">
    <source>
        <dbReference type="Proteomes" id="UP001515683"/>
    </source>
</evidence>
<reference evidence="2 3" key="1">
    <citation type="journal article" date="2019" name="bioRxiv">
        <title>Bacteria contribute to plant secondary compound degradation in a generalist herbivore system.</title>
        <authorList>
            <person name="Francoeur C.B."/>
            <person name="Khadempour L."/>
            <person name="Moreira-Soto R.D."/>
            <person name="Gotting K."/>
            <person name="Book A.J."/>
            <person name="Pinto-Tomas A.A."/>
            <person name="Keefover-Ring K."/>
            <person name="Currie C.R."/>
        </authorList>
    </citation>
    <scope>NUCLEOTIDE SEQUENCE [LARGE SCALE GENOMIC DNA]</scope>
    <source>
        <strain evidence="2">Acro-835</strain>
    </source>
</reference>
<dbReference type="Proteomes" id="UP001515683">
    <property type="component" value="Unassembled WGS sequence"/>
</dbReference>
<name>A0ABX0R8L9_9GAMM</name>
<dbReference type="EMBL" id="VWXF01000003">
    <property type="protein sequence ID" value="NIF21727.1"/>
    <property type="molecule type" value="Genomic_DNA"/>
</dbReference>
<dbReference type="Gene3D" id="2.180.10.10">
    <property type="entry name" value="RHS repeat-associated core"/>
    <property type="match status" value="1"/>
</dbReference>
<comment type="caution">
    <text evidence="2">The sequence shown here is derived from an EMBL/GenBank/DDBJ whole genome shotgun (WGS) entry which is preliminary data.</text>
</comment>
<feature type="signal peptide" evidence="1">
    <location>
        <begin position="1"/>
        <end position="22"/>
    </location>
</feature>
<proteinExistence type="predicted"/>
<evidence type="ECO:0000313" key="2">
    <source>
        <dbReference type="EMBL" id="NIF21727.1"/>
    </source>
</evidence>
<gene>
    <name evidence="2" type="ORF">F3J40_08985</name>
</gene>